<gene>
    <name evidence="9" type="ORF">LSINAPIS_LOCUS13125</name>
</gene>
<dbReference type="GO" id="GO:0000981">
    <property type="term" value="F:DNA-binding transcription factor activity, RNA polymerase II-specific"/>
    <property type="evidence" value="ECO:0007669"/>
    <property type="project" value="TreeGrafter"/>
</dbReference>
<evidence type="ECO:0000313" key="10">
    <source>
        <dbReference type="Proteomes" id="UP000324832"/>
    </source>
</evidence>
<evidence type="ECO:0000256" key="2">
    <source>
        <dbReference type="ARBA" id="ARBA00022737"/>
    </source>
</evidence>
<proteinExistence type="predicted"/>
<evidence type="ECO:0000256" key="3">
    <source>
        <dbReference type="ARBA" id="ARBA00022771"/>
    </source>
</evidence>
<dbReference type="EMBL" id="FZQP02006554">
    <property type="protein sequence ID" value="VVD03046.1"/>
    <property type="molecule type" value="Genomic_DNA"/>
</dbReference>
<accession>A0A5E4QZG1</accession>
<keyword evidence="1" id="KW-0479">Metal-binding</keyword>
<evidence type="ECO:0000256" key="4">
    <source>
        <dbReference type="ARBA" id="ARBA00022833"/>
    </source>
</evidence>
<keyword evidence="3 5" id="KW-0863">Zinc-finger</keyword>
<dbReference type="SUPFAM" id="SSF57667">
    <property type="entry name" value="beta-beta-alpha zinc fingers"/>
    <property type="match status" value="1"/>
</dbReference>
<feature type="transmembrane region" description="Helical" evidence="7">
    <location>
        <begin position="494"/>
        <end position="512"/>
    </location>
</feature>
<dbReference type="InterPro" id="IPR036236">
    <property type="entry name" value="Znf_C2H2_sf"/>
</dbReference>
<evidence type="ECO:0000256" key="7">
    <source>
        <dbReference type="SAM" id="Phobius"/>
    </source>
</evidence>
<dbReference type="PANTHER" id="PTHR24409">
    <property type="entry name" value="ZINC FINGER PROTEIN 142"/>
    <property type="match status" value="1"/>
</dbReference>
<reference evidence="9 10" key="1">
    <citation type="submission" date="2017-07" db="EMBL/GenBank/DDBJ databases">
        <authorList>
            <person name="Talla V."/>
            <person name="Backstrom N."/>
        </authorList>
    </citation>
    <scope>NUCLEOTIDE SEQUENCE [LARGE SCALE GENOMIC DNA]</scope>
</reference>
<dbReference type="GO" id="GO:0000977">
    <property type="term" value="F:RNA polymerase II transcription regulatory region sequence-specific DNA binding"/>
    <property type="evidence" value="ECO:0007669"/>
    <property type="project" value="TreeGrafter"/>
</dbReference>
<keyword evidence="4" id="KW-0862">Zinc</keyword>
<protein>
    <recommendedName>
        <fullName evidence="8">C2H2-type domain-containing protein</fullName>
    </recommendedName>
</protein>
<keyword evidence="7" id="KW-1133">Transmembrane helix</keyword>
<dbReference type="InterPro" id="IPR013087">
    <property type="entry name" value="Znf_C2H2_type"/>
</dbReference>
<organism evidence="9 10">
    <name type="scientific">Leptidea sinapis</name>
    <dbReference type="NCBI Taxonomy" id="189913"/>
    <lineage>
        <taxon>Eukaryota</taxon>
        <taxon>Metazoa</taxon>
        <taxon>Ecdysozoa</taxon>
        <taxon>Arthropoda</taxon>
        <taxon>Hexapoda</taxon>
        <taxon>Insecta</taxon>
        <taxon>Pterygota</taxon>
        <taxon>Neoptera</taxon>
        <taxon>Endopterygota</taxon>
        <taxon>Lepidoptera</taxon>
        <taxon>Glossata</taxon>
        <taxon>Ditrysia</taxon>
        <taxon>Papilionoidea</taxon>
        <taxon>Pieridae</taxon>
        <taxon>Dismorphiinae</taxon>
        <taxon>Leptidea</taxon>
    </lineage>
</organism>
<keyword evidence="10" id="KW-1185">Reference proteome</keyword>
<dbReference type="GO" id="GO:0008270">
    <property type="term" value="F:zinc ion binding"/>
    <property type="evidence" value="ECO:0007669"/>
    <property type="project" value="UniProtKB-KW"/>
</dbReference>
<dbReference type="GO" id="GO:0005634">
    <property type="term" value="C:nucleus"/>
    <property type="evidence" value="ECO:0007669"/>
    <property type="project" value="InterPro"/>
</dbReference>
<evidence type="ECO:0000256" key="6">
    <source>
        <dbReference type="SAM" id="MobiDB-lite"/>
    </source>
</evidence>
<evidence type="ECO:0000259" key="8">
    <source>
        <dbReference type="PROSITE" id="PS50157"/>
    </source>
</evidence>
<dbReference type="PANTHER" id="PTHR24409:SF295">
    <property type="entry name" value="AZ2-RELATED"/>
    <property type="match status" value="1"/>
</dbReference>
<evidence type="ECO:0000256" key="1">
    <source>
        <dbReference type="ARBA" id="ARBA00022723"/>
    </source>
</evidence>
<dbReference type="Pfam" id="PF00096">
    <property type="entry name" value="zf-C2H2"/>
    <property type="match status" value="2"/>
</dbReference>
<keyword evidence="7" id="KW-0472">Membrane</keyword>
<dbReference type="InterPro" id="IPR012934">
    <property type="entry name" value="Znf_AD"/>
</dbReference>
<dbReference type="Proteomes" id="UP000324832">
    <property type="component" value="Unassembled WGS sequence"/>
</dbReference>
<dbReference type="Gene3D" id="3.30.160.60">
    <property type="entry name" value="Classic Zinc Finger"/>
    <property type="match status" value="1"/>
</dbReference>
<dbReference type="AlphaFoldDB" id="A0A5E4QZG1"/>
<keyword evidence="2" id="KW-0677">Repeat</keyword>
<evidence type="ECO:0000256" key="5">
    <source>
        <dbReference type="PROSITE-ProRule" id="PRU00042"/>
    </source>
</evidence>
<feature type="region of interest" description="Disordered" evidence="6">
    <location>
        <begin position="280"/>
        <end position="339"/>
    </location>
</feature>
<keyword evidence="7" id="KW-0812">Transmembrane</keyword>
<dbReference type="SMART" id="SM00355">
    <property type="entry name" value="ZnF_C2H2"/>
    <property type="match status" value="3"/>
</dbReference>
<evidence type="ECO:0000313" key="9">
    <source>
        <dbReference type="EMBL" id="VVD03046.1"/>
    </source>
</evidence>
<dbReference type="SMART" id="SM00868">
    <property type="entry name" value="zf-AD"/>
    <property type="match status" value="1"/>
</dbReference>
<feature type="region of interest" description="Disordered" evidence="6">
    <location>
        <begin position="125"/>
        <end position="145"/>
    </location>
</feature>
<feature type="compositionally biased region" description="Basic and acidic residues" evidence="6">
    <location>
        <begin position="125"/>
        <end position="134"/>
    </location>
</feature>
<name>A0A5E4QZG1_9NEOP</name>
<feature type="domain" description="C2H2-type" evidence="8">
    <location>
        <begin position="432"/>
        <end position="460"/>
    </location>
</feature>
<dbReference type="PROSITE" id="PS50157">
    <property type="entry name" value="ZINC_FINGER_C2H2_2"/>
    <property type="match status" value="2"/>
</dbReference>
<dbReference type="PROSITE" id="PS00028">
    <property type="entry name" value="ZINC_FINGER_C2H2_1"/>
    <property type="match status" value="2"/>
</dbReference>
<feature type="domain" description="C2H2-type" evidence="8">
    <location>
        <begin position="461"/>
        <end position="488"/>
    </location>
</feature>
<sequence length="535" mass="62052">MEERESLLCISCLCVGRTLKVLHDGELKKFFIDVLREVPLANLNCLAPEICWECEAIIKKSLRFREQVKDSYRILQTYTIESLRDYLLSDVSRPPRLKVCHNKPVLILPDTHDEHDEIKIEYKDVTNLDDKESQQSESDNDINKEEVPTVVYDVKSEYNIKDTNEDEHTTCFISRYIGDKQNVDGTYSEDKASQLYGSDENLFRGEIQTVTCDVKPEYNLRNEYSDRGGIGNGGENITKLCHEDIKDDIFTETDILMTNETESTETGYIKSQNYCHDTAYSNKKHRDKPGSHKNAQKGRKNGKIIGKYDTEEEHDSKKRKTRNTEQQISARDRKHRRKLNKKIEFKDIDKYKLDKICNTVTPPLEMSTSHYKGHIMTRYDCGVCQERSLDVDTICEHHDTTHTHLPDPRETESETGKCADVSVSLETHKTRMQCTDCDKTFSHRAGLMNHRIVVHEYKNEFPCNVCKKVFRWKNSLKRHLEKHTTNVSGSVECFYNIVIFLACLISLSVLNTSKERRLYNLYATTANAGSRIRQN</sequence>